<keyword evidence="5" id="KW-0677">Repeat</keyword>
<evidence type="ECO:0000256" key="5">
    <source>
        <dbReference type="ARBA" id="ARBA00022737"/>
    </source>
</evidence>
<keyword evidence="3" id="KW-0853">WD repeat</keyword>
<dbReference type="EMBL" id="GBRH01192632">
    <property type="protein sequence ID" value="JAE05264.1"/>
    <property type="molecule type" value="Transcribed_RNA"/>
</dbReference>
<evidence type="ECO:0000256" key="4">
    <source>
        <dbReference type="ARBA" id="ARBA00022694"/>
    </source>
</evidence>
<sequence length="141" mass="15910">MKAVRQQKIPLQDHFKGAHGISSVTSVHIKNSTSDHIEIHTTGGDGCICFFKYGRNAQKVEFFRMRQVKELGTIQSIYNNLASEEQLHSTYAIGFTSADFIIWDLENETKMAQISCGVPGAQELFVWTARLSHEVHSIRRG</sequence>
<evidence type="ECO:0000256" key="3">
    <source>
        <dbReference type="ARBA" id="ARBA00022574"/>
    </source>
</evidence>
<evidence type="ECO:0000256" key="2">
    <source>
        <dbReference type="ARBA" id="ARBA00022490"/>
    </source>
</evidence>
<protein>
    <submittedName>
        <fullName evidence="6">Uncharacterized protein</fullName>
    </submittedName>
</protein>
<dbReference type="GO" id="GO:0005737">
    <property type="term" value="C:cytoplasm"/>
    <property type="evidence" value="ECO:0007669"/>
    <property type="project" value="UniProtKB-SubCell"/>
</dbReference>
<reference evidence="6" key="1">
    <citation type="submission" date="2014-09" db="EMBL/GenBank/DDBJ databases">
        <authorList>
            <person name="Magalhaes I.L.F."/>
            <person name="Oliveira U."/>
            <person name="Santos F.R."/>
            <person name="Vidigal T.H.D.A."/>
            <person name="Brescovit A.D."/>
            <person name="Santos A.J."/>
        </authorList>
    </citation>
    <scope>NUCLEOTIDE SEQUENCE</scope>
    <source>
        <tissue evidence="6">Shoot tissue taken approximately 20 cm above the soil surface</tissue>
    </source>
</reference>
<dbReference type="PANTHER" id="PTHR14344">
    <property type="entry name" value="WD REPEAT PROTEIN"/>
    <property type="match status" value="1"/>
</dbReference>
<name>A0A0A9F219_ARUDO</name>
<dbReference type="InterPro" id="IPR051973">
    <property type="entry name" value="tRNA_Anticodon_Mtase-Reg"/>
</dbReference>
<accession>A0A0A9F219</accession>
<organism evidence="6">
    <name type="scientific">Arundo donax</name>
    <name type="common">Giant reed</name>
    <name type="synonym">Donax arundinaceus</name>
    <dbReference type="NCBI Taxonomy" id="35708"/>
    <lineage>
        <taxon>Eukaryota</taxon>
        <taxon>Viridiplantae</taxon>
        <taxon>Streptophyta</taxon>
        <taxon>Embryophyta</taxon>
        <taxon>Tracheophyta</taxon>
        <taxon>Spermatophyta</taxon>
        <taxon>Magnoliopsida</taxon>
        <taxon>Liliopsida</taxon>
        <taxon>Poales</taxon>
        <taxon>Poaceae</taxon>
        <taxon>PACMAD clade</taxon>
        <taxon>Arundinoideae</taxon>
        <taxon>Arundineae</taxon>
        <taxon>Arundo</taxon>
    </lineage>
</organism>
<dbReference type="GO" id="GO:0030488">
    <property type="term" value="P:tRNA methylation"/>
    <property type="evidence" value="ECO:0007669"/>
    <property type="project" value="TreeGrafter"/>
</dbReference>
<keyword evidence="4" id="KW-0819">tRNA processing</keyword>
<keyword evidence="2" id="KW-0963">Cytoplasm</keyword>
<proteinExistence type="predicted"/>
<reference evidence="6" key="2">
    <citation type="journal article" date="2015" name="Data Brief">
        <title>Shoot transcriptome of the giant reed, Arundo donax.</title>
        <authorList>
            <person name="Barrero R.A."/>
            <person name="Guerrero F.D."/>
            <person name="Moolhuijzen P."/>
            <person name="Goolsby J.A."/>
            <person name="Tidwell J."/>
            <person name="Bellgard S.E."/>
            <person name="Bellgard M.I."/>
        </authorList>
    </citation>
    <scope>NUCLEOTIDE SEQUENCE</scope>
    <source>
        <tissue evidence="6">Shoot tissue taken approximately 20 cm above the soil surface</tissue>
    </source>
</reference>
<comment type="subcellular location">
    <subcellularLocation>
        <location evidence="1">Cytoplasm</location>
    </subcellularLocation>
</comment>
<evidence type="ECO:0000256" key="1">
    <source>
        <dbReference type="ARBA" id="ARBA00004496"/>
    </source>
</evidence>
<dbReference type="PANTHER" id="PTHR14344:SF3">
    <property type="entry name" value="WD REPEAT-CONTAINING PROTEIN 6"/>
    <property type="match status" value="1"/>
</dbReference>
<evidence type="ECO:0000313" key="6">
    <source>
        <dbReference type="EMBL" id="JAE05264.1"/>
    </source>
</evidence>
<dbReference type="AlphaFoldDB" id="A0A0A9F219"/>